<dbReference type="KEGG" id="tsph:KIH39_00875"/>
<keyword evidence="7 13" id="KW-0067">ATP-binding</keyword>
<comment type="similarity">
    <text evidence="1 13">Belongs to the helicase family. DnaB subfamily.</text>
</comment>
<evidence type="ECO:0000256" key="9">
    <source>
        <dbReference type="ARBA" id="ARBA00023235"/>
    </source>
</evidence>
<evidence type="ECO:0000256" key="12">
    <source>
        <dbReference type="NCBIfam" id="TIGR00665"/>
    </source>
</evidence>
<dbReference type="Gene3D" id="1.10.860.10">
    <property type="entry name" value="DNAb Helicase, Chain A"/>
    <property type="match status" value="1"/>
</dbReference>
<comment type="function">
    <text evidence="10 13">The main replicative DNA helicase, it participates in initiation and elongation during chromosome replication. Travels ahead of the DNA replisome, separating dsDNA into templates for DNA synthesis. A processive ATP-dependent 5'-3' DNA helicase it has DNA-dependent ATPase activity.</text>
</comment>
<comment type="catalytic activity">
    <reaction evidence="11 13">
        <text>ATP + H2O = ADP + phosphate + H(+)</text>
        <dbReference type="Rhea" id="RHEA:13065"/>
        <dbReference type="ChEBI" id="CHEBI:15377"/>
        <dbReference type="ChEBI" id="CHEBI:15378"/>
        <dbReference type="ChEBI" id="CHEBI:30616"/>
        <dbReference type="ChEBI" id="CHEBI:43474"/>
        <dbReference type="ChEBI" id="CHEBI:456216"/>
        <dbReference type="EC" id="5.6.2.3"/>
    </reaction>
</comment>
<dbReference type="EMBL" id="CP074694">
    <property type="protein sequence ID" value="QVL32502.1"/>
    <property type="molecule type" value="Genomic_DNA"/>
</dbReference>
<evidence type="ECO:0000256" key="14">
    <source>
        <dbReference type="SAM" id="MobiDB-lite"/>
    </source>
</evidence>
<evidence type="ECO:0000256" key="2">
    <source>
        <dbReference type="ARBA" id="ARBA00022515"/>
    </source>
</evidence>
<dbReference type="SUPFAM" id="SSF48024">
    <property type="entry name" value="N-terminal domain of DnaB helicase"/>
    <property type="match status" value="1"/>
</dbReference>
<dbReference type="SUPFAM" id="SSF52540">
    <property type="entry name" value="P-loop containing nucleoside triphosphate hydrolases"/>
    <property type="match status" value="1"/>
</dbReference>
<evidence type="ECO:0000256" key="11">
    <source>
        <dbReference type="ARBA" id="ARBA00048954"/>
    </source>
</evidence>
<dbReference type="SMART" id="SM00382">
    <property type="entry name" value="AAA"/>
    <property type="match status" value="1"/>
</dbReference>
<dbReference type="Gene3D" id="3.40.50.300">
    <property type="entry name" value="P-loop containing nucleotide triphosphate hydrolases"/>
    <property type="match status" value="1"/>
</dbReference>
<protein>
    <recommendedName>
        <fullName evidence="12 13">Replicative DNA helicase</fullName>
        <ecNumber evidence="12 13">5.6.2.3</ecNumber>
    </recommendedName>
</protein>
<sequence length="448" mass="50970">MSLDRLPPQNRDAERSVLGSVLRDNDVINDIVKIILDPEYFYFDYHQKIYRAMLEIDKISSPIDLVILAEKLKQLQWIEDIGGYSYLAELWDAAPTAGNALYYAEIVKEKALVRALIHVNTDILKEAYDPVQPADELLGMAERRILEIAERGVTSDTATLQEALRDAFHRMDARKSGDHADLSGVRTGFVDLDNLIVGFQRNELIILAARPSVGKTAFALNFIRHIIVEEGLPVYFVSLEQAKIELAERLLVAQSQVDSHKLRRGMLGPDDVQRILDAGNVLNRAPLFIDDNPSQNMLRITANARRLKKRHDIKMVVIDYLQLIEPESRRDPRQEQVAQISRRLKFLARELQLPVVALAQVNRASEDRQDHRPRLSDLRESGSIEQDADTVMMLHRPGKFGGDEQQEDNTIEVIVAKQRNGPTGEVKLAYVKQYMRFENHAFTDTGGY</sequence>
<proteinExistence type="inferred from homology"/>
<gene>
    <name evidence="16" type="primary">dnaB</name>
    <name evidence="16" type="ORF">KIH39_00875</name>
</gene>
<dbReference type="InterPro" id="IPR007694">
    <property type="entry name" value="DNA_helicase_DnaB-like_C"/>
</dbReference>
<dbReference type="GO" id="GO:0043139">
    <property type="term" value="F:5'-3' DNA helicase activity"/>
    <property type="evidence" value="ECO:0007669"/>
    <property type="project" value="UniProtKB-EC"/>
</dbReference>
<name>A0A8E6B5Y6_9BACT</name>
<dbReference type="InterPro" id="IPR003593">
    <property type="entry name" value="AAA+_ATPase"/>
</dbReference>
<evidence type="ECO:0000256" key="13">
    <source>
        <dbReference type="RuleBase" id="RU362085"/>
    </source>
</evidence>
<dbReference type="InterPro" id="IPR027417">
    <property type="entry name" value="P-loop_NTPase"/>
</dbReference>
<dbReference type="FunFam" id="1.10.860.10:FF:000001">
    <property type="entry name" value="Replicative DNA helicase"/>
    <property type="match status" value="1"/>
</dbReference>
<dbReference type="AlphaFoldDB" id="A0A8E6B5Y6"/>
<dbReference type="GO" id="GO:0016787">
    <property type="term" value="F:hydrolase activity"/>
    <property type="evidence" value="ECO:0007669"/>
    <property type="project" value="UniProtKB-KW"/>
</dbReference>
<feature type="compositionally biased region" description="Basic and acidic residues" evidence="14">
    <location>
        <begin position="364"/>
        <end position="382"/>
    </location>
</feature>
<keyword evidence="6 13" id="KW-0347">Helicase</keyword>
<keyword evidence="17" id="KW-1185">Reference proteome</keyword>
<dbReference type="Pfam" id="PF00772">
    <property type="entry name" value="DnaB"/>
    <property type="match status" value="1"/>
</dbReference>
<keyword evidence="4 13" id="KW-0547">Nucleotide-binding</keyword>
<dbReference type="GO" id="GO:0003677">
    <property type="term" value="F:DNA binding"/>
    <property type="evidence" value="ECO:0007669"/>
    <property type="project" value="UniProtKB-UniRule"/>
</dbReference>
<dbReference type="InterPro" id="IPR007693">
    <property type="entry name" value="DNA_helicase_DnaB-like_N"/>
</dbReference>
<evidence type="ECO:0000313" key="17">
    <source>
        <dbReference type="Proteomes" id="UP000676194"/>
    </source>
</evidence>
<dbReference type="CDD" id="cd00984">
    <property type="entry name" value="DnaB_C"/>
    <property type="match status" value="1"/>
</dbReference>
<dbReference type="PANTHER" id="PTHR30153">
    <property type="entry name" value="REPLICATIVE DNA HELICASE DNAB"/>
    <property type="match status" value="1"/>
</dbReference>
<feature type="domain" description="SF4 helicase" evidence="15">
    <location>
        <begin position="178"/>
        <end position="444"/>
    </location>
</feature>
<evidence type="ECO:0000256" key="6">
    <source>
        <dbReference type="ARBA" id="ARBA00022806"/>
    </source>
</evidence>
<keyword evidence="9" id="KW-0413">Isomerase</keyword>
<organism evidence="16 17">
    <name type="scientific">Telmatocola sphagniphila</name>
    <dbReference type="NCBI Taxonomy" id="1123043"/>
    <lineage>
        <taxon>Bacteria</taxon>
        <taxon>Pseudomonadati</taxon>
        <taxon>Planctomycetota</taxon>
        <taxon>Planctomycetia</taxon>
        <taxon>Gemmatales</taxon>
        <taxon>Gemmataceae</taxon>
    </lineage>
</organism>
<dbReference type="PROSITE" id="PS51199">
    <property type="entry name" value="SF4_HELICASE"/>
    <property type="match status" value="1"/>
</dbReference>
<feature type="region of interest" description="Disordered" evidence="14">
    <location>
        <begin position="363"/>
        <end position="382"/>
    </location>
</feature>
<dbReference type="GO" id="GO:1990077">
    <property type="term" value="C:primosome complex"/>
    <property type="evidence" value="ECO:0007669"/>
    <property type="project" value="UniProtKB-UniRule"/>
</dbReference>
<accession>A0A8E6B5Y6</accession>
<keyword evidence="2 13" id="KW-0639">Primosome</keyword>
<dbReference type="PANTHER" id="PTHR30153:SF2">
    <property type="entry name" value="REPLICATIVE DNA HELICASE"/>
    <property type="match status" value="1"/>
</dbReference>
<dbReference type="NCBIfam" id="TIGR00665">
    <property type="entry name" value="DnaB"/>
    <property type="match status" value="1"/>
</dbReference>
<evidence type="ECO:0000256" key="4">
    <source>
        <dbReference type="ARBA" id="ARBA00022741"/>
    </source>
</evidence>
<dbReference type="InterPro" id="IPR007692">
    <property type="entry name" value="DNA_helicase_DnaB"/>
</dbReference>
<reference evidence="16" key="1">
    <citation type="submission" date="2021-05" db="EMBL/GenBank/DDBJ databases">
        <title>Complete genome sequence of the cellulolytic planctomycete Telmatocola sphagniphila SP2T and characterization of the first cellulase from planctomycetes.</title>
        <authorList>
            <person name="Rakitin A.L."/>
            <person name="Beletsky A.V."/>
            <person name="Naumoff D.G."/>
            <person name="Kulichevskaya I.S."/>
            <person name="Mardanov A.V."/>
            <person name="Ravin N.V."/>
            <person name="Dedysh S.N."/>
        </authorList>
    </citation>
    <scope>NUCLEOTIDE SEQUENCE</scope>
    <source>
        <strain evidence="16">SP2T</strain>
    </source>
</reference>
<keyword evidence="8 13" id="KW-0238">DNA-binding</keyword>
<evidence type="ECO:0000256" key="3">
    <source>
        <dbReference type="ARBA" id="ARBA00022705"/>
    </source>
</evidence>
<dbReference type="EC" id="5.6.2.3" evidence="12 13"/>
<dbReference type="RefSeq" id="WP_213497394.1">
    <property type="nucleotide sequence ID" value="NZ_CP074694.1"/>
</dbReference>
<dbReference type="InterPro" id="IPR036185">
    <property type="entry name" value="DNA_heli_DnaB-like_N_sf"/>
</dbReference>
<evidence type="ECO:0000256" key="1">
    <source>
        <dbReference type="ARBA" id="ARBA00008428"/>
    </source>
</evidence>
<dbReference type="GO" id="GO:0006269">
    <property type="term" value="P:DNA replication, synthesis of primer"/>
    <property type="evidence" value="ECO:0007669"/>
    <property type="project" value="UniProtKB-UniRule"/>
</dbReference>
<evidence type="ECO:0000256" key="10">
    <source>
        <dbReference type="ARBA" id="ARBA00044932"/>
    </source>
</evidence>
<evidence type="ECO:0000259" key="15">
    <source>
        <dbReference type="PROSITE" id="PS51199"/>
    </source>
</evidence>
<dbReference type="GO" id="GO:0005524">
    <property type="term" value="F:ATP binding"/>
    <property type="evidence" value="ECO:0007669"/>
    <property type="project" value="UniProtKB-UniRule"/>
</dbReference>
<keyword evidence="5 13" id="KW-0378">Hydrolase</keyword>
<evidence type="ECO:0000313" key="16">
    <source>
        <dbReference type="EMBL" id="QVL32502.1"/>
    </source>
</evidence>
<dbReference type="GO" id="GO:0005829">
    <property type="term" value="C:cytosol"/>
    <property type="evidence" value="ECO:0007669"/>
    <property type="project" value="TreeGrafter"/>
</dbReference>
<evidence type="ECO:0000256" key="7">
    <source>
        <dbReference type="ARBA" id="ARBA00022840"/>
    </source>
</evidence>
<dbReference type="Pfam" id="PF03796">
    <property type="entry name" value="DnaB_C"/>
    <property type="match status" value="1"/>
</dbReference>
<dbReference type="InterPro" id="IPR016136">
    <property type="entry name" value="DNA_helicase_N/primase_C"/>
</dbReference>
<evidence type="ECO:0000256" key="8">
    <source>
        <dbReference type="ARBA" id="ARBA00023125"/>
    </source>
</evidence>
<evidence type="ECO:0000256" key="5">
    <source>
        <dbReference type="ARBA" id="ARBA00022801"/>
    </source>
</evidence>
<keyword evidence="3 13" id="KW-0235">DNA replication</keyword>
<dbReference type="Proteomes" id="UP000676194">
    <property type="component" value="Chromosome"/>
</dbReference>